<evidence type="ECO:0000313" key="2">
    <source>
        <dbReference type="Proteomes" id="UP001367508"/>
    </source>
</evidence>
<evidence type="ECO:0000313" key="1">
    <source>
        <dbReference type="EMBL" id="KAK7307041.1"/>
    </source>
</evidence>
<protein>
    <submittedName>
        <fullName evidence="1">Uncharacterized protein</fullName>
    </submittedName>
</protein>
<organism evidence="1 2">
    <name type="scientific">Canavalia gladiata</name>
    <name type="common">Sword bean</name>
    <name type="synonym">Dolichos gladiatus</name>
    <dbReference type="NCBI Taxonomy" id="3824"/>
    <lineage>
        <taxon>Eukaryota</taxon>
        <taxon>Viridiplantae</taxon>
        <taxon>Streptophyta</taxon>
        <taxon>Embryophyta</taxon>
        <taxon>Tracheophyta</taxon>
        <taxon>Spermatophyta</taxon>
        <taxon>Magnoliopsida</taxon>
        <taxon>eudicotyledons</taxon>
        <taxon>Gunneridae</taxon>
        <taxon>Pentapetalae</taxon>
        <taxon>rosids</taxon>
        <taxon>fabids</taxon>
        <taxon>Fabales</taxon>
        <taxon>Fabaceae</taxon>
        <taxon>Papilionoideae</taxon>
        <taxon>50 kb inversion clade</taxon>
        <taxon>NPAAA clade</taxon>
        <taxon>indigoferoid/millettioid clade</taxon>
        <taxon>Phaseoleae</taxon>
        <taxon>Canavalia</taxon>
    </lineage>
</organism>
<sequence>MVKRAWEVLVHGSFFFWTSIELCHEKAQKGEAVYLTLCCRRVIGWAVYCVHICRLTLYGHTYPSPSPLSTLHHLLQMLPSVFNQLIYPKESGVSTKSDMYMYTPFIL</sequence>
<accession>A0AAN9PQT1</accession>
<dbReference type="Proteomes" id="UP001367508">
    <property type="component" value="Unassembled WGS sequence"/>
</dbReference>
<reference evidence="1 2" key="1">
    <citation type="submission" date="2024-01" db="EMBL/GenBank/DDBJ databases">
        <title>The genomes of 5 underutilized Papilionoideae crops provide insights into root nodulation and disease resistanc.</title>
        <authorList>
            <person name="Jiang F."/>
        </authorList>
    </citation>
    <scope>NUCLEOTIDE SEQUENCE [LARGE SCALE GENOMIC DNA]</scope>
    <source>
        <strain evidence="1">LVBAO_FW01</strain>
        <tissue evidence="1">Leaves</tissue>
    </source>
</reference>
<proteinExistence type="predicted"/>
<dbReference type="EMBL" id="JAYMYQ010000010">
    <property type="protein sequence ID" value="KAK7307041.1"/>
    <property type="molecule type" value="Genomic_DNA"/>
</dbReference>
<name>A0AAN9PQT1_CANGL</name>
<gene>
    <name evidence="1" type="ORF">VNO77_39749</name>
</gene>
<keyword evidence="2" id="KW-1185">Reference proteome</keyword>
<comment type="caution">
    <text evidence="1">The sequence shown here is derived from an EMBL/GenBank/DDBJ whole genome shotgun (WGS) entry which is preliminary data.</text>
</comment>
<dbReference type="AlphaFoldDB" id="A0AAN9PQT1"/>